<name>A0A5M7BQZ4_SACHI</name>
<keyword evidence="3" id="KW-1185">Reference proteome</keyword>
<evidence type="ECO:0000313" key="2">
    <source>
        <dbReference type="EMBL" id="KAA5830568.1"/>
    </source>
</evidence>
<dbReference type="InterPro" id="IPR010427">
    <property type="entry name" value="DUF1023"/>
</dbReference>
<comment type="caution">
    <text evidence="2">The sequence shown here is derived from an EMBL/GenBank/DDBJ whole genome shotgun (WGS) entry which is preliminary data.</text>
</comment>
<evidence type="ECO:0000313" key="3">
    <source>
        <dbReference type="Proteomes" id="UP000323946"/>
    </source>
</evidence>
<dbReference type="InterPro" id="IPR029058">
    <property type="entry name" value="AB_hydrolase_fold"/>
</dbReference>
<dbReference type="Proteomes" id="UP000323946">
    <property type="component" value="Unassembled WGS sequence"/>
</dbReference>
<proteinExistence type="predicted"/>
<dbReference type="SUPFAM" id="SSF53474">
    <property type="entry name" value="alpha/beta-Hydrolases"/>
    <property type="match status" value="1"/>
</dbReference>
<reference evidence="2 3" key="1">
    <citation type="submission" date="2019-09" db="EMBL/GenBank/DDBJ databases">
        <title>Draft genome sequence of the thermophilic Saccharopolyspora hirsuta VKM Ac-666T.</title>
        <authorList>
            <person name="Lobastova T.G."/>
            <person name="Fokina V."/>
            <person name="Bragin E.Y."/>
            <person name="Shtratnikova V.Y."/>
            <person name="Starodumova I.P."/>
            <person name="Tarlachkov S.V."/>
            <person name="Donova M.V."/>
        </authorList>
    </citation>
    <scope>NUCLEOTIDE SEQUENCE [LARGE SCALE GENOMIC DNA]</scope>
    <source>
        <strain evidence="2 3">VKM Ac-666</strain>
    </source>
</reference>
<sequence length="415" mass="43912">MDRSESVLSAGSRFAVNHAALDAAAQSLPDQVAVLGEARRHLTARTLPGNAFANVPGSHQARTGHLGTIQANDENLRTAASRLTGVIDGIKSANAAVRRWDAQKAAEIRKLNPDLLVPVLDGGAGRSVAERNAAGRAQIELARDAAQEELRKLQGEVGPVNREVQIQQLREKIAAYDEILNSNTQILSFNGEGRLVALVGSLNSDTRAVAVLVPGMNTGVEDFARYTSTAGSFAEADPSGRTAAVLWMNGDFPQGLPEASTSGPSQEMAPRLADFVNNDLRPQLGEDAKVTVIGHSYGGAVVGLADAAGMRADNVVHVASAGMGDGVSEITNPYPAHRYSVTMEHDPIQWAQGRVHGPDPDDFPGVTPLPSSRDSDGWFIPDVSSHSTVLAPGTESWRDINSVVNGSIQNRQVLH</sequence>
<dbReference type="AlphaFoldDB" id="A0A5M7BQZ4"/>
<dbReference type="Gene3D" id="3.40.50.1820">
    <property type="entry name" value="alpha/beta hydrolase"/>
    <property type="match status" value="1"/>
</dbReference>
<dbReference type="EMBL" id="VWPH01000010">
    <property type="protein sequence ID" value="KAA5830568.1"/>
    <property type="molecule type" value="Genomic_DNA"/>
</dbReference>
<accession>A0A5M7BQZ4</accession>
<dbReference type="RefSeq" id="WP_150068667.1">
    <property type="nucleotide sequence ID" value="NZ_VWPH01000010.1"/>
</dbReference>
<evidence type="ECO:0000259" key="1">
    <source>
        <dbReference type="Pfam" id="PF06259"/>
    </source>
</evidence>
<feature type="domain" description="DUF1023" evidence="1">
    <location>
        <begin position="192"/>
        <end position="349"/>
    </location>
</feature>
<dbReference type="Pfam" id="PF06259">
    <property type="entry name" value="Abhydrolase_8"/>
    <property type="match status" value="1"/>
</dbReference>
<dbReference type="OrthoDB" id="5170249at2"/>
<organism evidence="2 3">
    <name type="scientific">Saccharopolyspora hirsuta</name>
    <dbReference type="NCBI Taxonomy" id="1837"/>
    <lineage>
        <taxon>Bacteria</taxon>
        <taxon>Bacillati</taxon>
        <taxon>Actinomycetota</taxon>
        <taxon>Actinomycetes</taxon>
        <taxon>Pseudonocardiales</taxon>
        <taxon>Pseudonocardiaceae</taxon>
        <taxon>Saccharopolyspora</taxon>
    </lineage>
</organism>
<dbReference type="SMR" id="A0A5M7BQZ4"/>
<protein>
    <recommendedName>
        <fullName evidence="1">DUF1023 domain-containing protein</fullName>
    </recommendedName>
</protein>
<gene>
    <name evidence="2" type="ORF">F1721_22170</name>
</gene>
<dbReference type="CDD" id="cd00741">
    <property type="entry name" value="Lipase"/>
    <property type="match status" value="1"/>
</dbReference>